<dbReference type="GO" id="GO:0004144">
    <property type="term" value="F:diacylglycerol O-acyltransferase activity"/>
    <property type="evidence" value="ECO:0007669"/>
    <property type="project" value="UniProtKB-EC"/>
</dbReference>
<evidence type="ECO:0000256" key="9">
    <source>
        <dbReference type="ARBA" id="ARBA00023315"/>
    </source>
</evidence>
<dbReference type="GO" id="GO:0071731">
    <property type="term" value="P:response to nitric oxide"/>
    <property type="evidence" value="ECO:0007669"/>
    <property type="project" value="TreeGrafter"/>
</dbReference>
<dbReference type="EC" id="2.3.1.20" evidence="4 11"/>
<evidence type="ECO:0000256" key="7">
    <source>
        <dbReference type="ARBA" id="ARBA00022798"/>
    </source>
</evidence>
<dbReference type="GO" id="GO:0001666">
    <property type="term" value="P:response to hypoxia"/>
    <property type="evidence" value="ECO:0007669"/>
    <property type="project" value="TreeGrafter"/>
</dbReference>
<dbReference type="PANTHER" id="PTHR31650:SF1">
    <property type="entry name" value="WAX ESTER SYNTHASE_DIACYLGLYCEROL ACYLTRANSFERASE 4-RELATED"/>
    <property type="match status" value="1"/>
</dbReference>
<keyword evidence="8 11" id="KW-0443">Lipid metabolism</keyword>
<dbReference type="InterPro" id="IPR001387">
    <property type="entry name" value="Cro/C1-type_HTH"/>
</dbReference>
<dbReference type="NCBIfam" id="TIGR02946">
    <property type="entry name" value="acyl_WS_DGAT"/>
    <property type="match status" value="1"/>
</dbReference>
<evidence type="ECO:0000256" key="4">
    <source>
        <dbReference type="ARBA" id="ARBA00013244"/>
    </source>
</evidence>
<dbReference type="InterPro" id="IPR014292">
    <property type="entry name" value="Acyl_transf_WS/DGAT"/>
</dbReference>
<dbReference type="GO" id="GO:0019432">
    <property type="term" value="P:triglyceride biosynthetic process"/>
    <property type="evidence" value="ECO:0007669"/>
    <property type="project" value="UniProtKB-UniPathway"/>
</dbReference>
<evidence type="ECO:0000256" key="11">
    <source>
        <dbReference type="RuleBase" id="RU361241"/>
    </source>
</evidence>
<dbReference type="KEGG" id="marz:MARA_57820"/>
<dbReference type="GO" id="GO:0005886">
    <property type="term" value="C:plasma membrane"/>
    <property type="evidence" value="ECO:0007669"/>
    <property type="project" value="TreeGrafter"/>
</dbReference>
<keyword evidence="5 11" id="KW-0444">Lipid biosynthesis</keyword>
<dbReference type="Gene3D" id="3.30.559.30">
    <property type="entry name" value="Nonribosomal peptide synthetase, condensation domain"/>
    <property type="match status" value="1"/>
</dbReference>
<comment type="pathway">
    <text evidence="2">Lipid metabolism.</text>
</comment>
<dbReference type="Gene3D" id="3.30.559.10">
    <property type="entry name" value="Chloramphenicol acetyltransferase-like domain"/>
    <property type="match status" value="1"/>
</dbReference>
<sequence>MTVSRKRRGGPGIDGSMVWAEAANRGGDVKRLNGMDAYLLYTETPSLHSHTLKVAVVDTTGISGQFDFDAFRTHFRRRLHLLEPFRYRLVEIPLRLHHPMWLEDCDVDLDYHLRRVRVPAPGGRRELDEVISRVASTPLDRARPLWEFYFAEGLAGNRYALIGKVHHALADGVASVNLLARAMDIVGGPTPERDDETTCEPPRPTRLLADAGRDHVRQIGELPGLVKDAVTGFARVRRRAQQREDIPDLADDFSAPATFLNHQVSPERRFGSATLSLSEVKQVAKALGVSVNDVVLATAAGALRRLLIRYDGHADEPIIASVPTATNRSPDRVTGNEISGLSISLPVHVTDPLERVRLVATATGRAKEDHELIGPELYCRLMTYLPTAVAPGAFRWLSERDGRNRMMNVAVSNVPGPRERGHFAGAPVVELYSTGVLSLGAPVNITVWSYVDQMGVAVLTDDQTFDDVHEATGAFTDAFFEIRSAAGIPGDPTVVDSALPEVEVNG</sequence>
<dbReference type="Pfam" id="PF06974">
    <property type="entry name" value="WS_DGAT_C"/>
    <property type="match status" value="1"/>
</dbReference>
<protein>
    <recommendedName>
        <fullName evidence="4 11">Diacylglycerol O-acyltransferase</fullName>
        <ecNumber evidence="4 11">2.3.1.20</ecNumber>
    </recommendedName>
</protein>
<dbReference type="EMBL" id="AP022593">
    <property type="protein sequence ID" value="BBY52314.1"/>
    <property type="molecule type" value="Genomic_DNA"/>
</dbReference>
<dbReference type="UniPathway" id="UPA00282"/>
<dbReference type="PANTHER" id="PTHR31650">
    <property type="entry name" value="O-ACYLTRANSFERASE (WSD1-LIKE) FAMILY PROTEIN"/>
    <property type="match status" value="1"/>
</dbReference>
<accession>A0A7I7S620</accession>
<keyword evidence="14" id="KW-1185">Reference proteome</keyword>
<comment type="catalytic activity">
    <reaction evidence="10 11">
        <text>an acyl-CoA + a 1,2-diacyl-sn-glycerol = a triacyl-sn-glycerol + CoA</text>
        <dbReference type="Rhea" id="RHEA:10868"/>
        <dbReference type="ChEBI" id="CHEBI:17815"/>
        <dbReference type="ChEBI" id="CHEBI:57287"/>
        <dbReference type="ChEBI" id="CHEBI:58342"/>
        <dbReference type="ChEBI" id="CHEBI:64615"/>
        <dbReference type="EC" id="2.3.1.20"/>
    </reaction>
</comment>
<name>A0A7I7S620_9MYCO</name>
<dbReference type="AlphaFoldDB" id="A0A7I7S620"/>
<dbReference type="GO" id="GO:0006071">
    <property type="term" value="P:glycerol metabolic process"/>
    <property type="evidence" value="ECO:0007669"/>
    <property type="project" value="UniProtKB-KW"/>
</dbReference>
<dbReference type="SUPFAM" id="SSF52777">
    <property type="entry name" value="CoA-dependent acyltransferases"/>
    <property type="match status" value="1"/>
</dbReference>
<gene>
    <name evidence="13" type="ORF">MARA_57820</name>
</gene>
<organism evidence="13 14">
    <name type="scientific">Mycolicibacterium arabiense</name>
    <dbReference type="NCBI Taxonomy" id="1286181"/>
    <lineage>
        <taxon>Bacteria</taxon>
        <taxon>Bacillati</taxon>
        <taxon>Actinomycetota</taxon>
        <taxon>Actinomycetes</taxon>
        <taxon>Mycobacteriales</taxon>
        <taxon>Mycobacteriaceae</taxon>
        <taxon>Mycolicibacterium</taxon>
    </lineage>
</organism>
<proteinExistence type="inferred from homology"/>
<reference evidence="13 14" key="1">
    <citation type="journal article" date="2019" name="Emerg. Microbes Infect.">
        <title>Comprehensive subspecies identification of 175 nontuberculous mycobacteria species based on 7547 genomic profiles.</title>
        <authorList>
            <person name="Matsumoto Y."/>
            <person name="Kinjo T."/>
            <person name="Motooka D."/>
            <person name="Nabeya D."/>
            <person name="Jung N."/>
            <person name="Uechi K."/>
            <person name="Horii T."/>
            <person name="Iida T."/>
            <person name="Fujita J."/>
            <person name="Nakamura S."/>
        </authorList>
    </citation>
    <scope>NUCLEOTIDE SEQUENCE [LARGE SCALE GENOMIC DNA]</scope>
    <source>
        <strain evidence="13 14">JCM 18538</strain>
    </source>
</reference>
<evidence type="ECO:0000256" key="6">
    <source>
        <dbReference type="ARBA" id="ARBA00022679"/>
    </source>
</evidence>
<evidence type="ECO:0000256" key="1">
    <source>
        <dbReference type="ARBA" id="ARBA00004771"/>
    </source>
</evidence>
<evidence type="ECO:0000256" key="5">
    <source>
        <dbReference type="ARBA" id="ARBA00022516"/>
    </source>
</evidence>
<evidence type="ECO:0000259" key="12">
    <source>
        <dbReference type="PROSITE" id="PS50943"/>
    </source>
</evidence>
<dbReference type="InterPro" id="IPR045034">
    <property type="entry name" value="O-acyltransferase_WSD1-like"/>
</dbReference>
<dbReference type="GO" id="GO:0051701">
    <property type="term" value="P:biological process involved in interaction with host"/>
    <property type="evidence" value="ECO:0007669"/>
    <property type="project" value="TreeGrafter"/>
</dbReference>
<dbReference type="InterPro" id="IPR023213">
    <property type="entry name" value="CAT-like_dom_sf"/>
</dbReference>
<evidence type="ECO:0000256" key="2">
    <source>
        <dbReference type="ARBA" id="ARBA00005189"/>
    </source>
</evidence>
<dbReference type="InterPro" id="IPR004255">
    <property type="entry name" value="O-acyltransferase_WSD1_N"/>
</dbReference>
<dbReference type="Pfam" id="PF03007">
    <property type="entry name" value="WS_DGAT_cat"/>
    <property type="match status" value="1"/>
</dbReference>
<dbReference type="Proteomes" id="UP000467428">
    <property type="component" value="Chromosome"/>
</dbReference>
<evidence type="ECO:0000256" key="3">
    <source>
        <dbReference type="ARBA" id="ARBA00009587"/>
    </source>
</evidence>
<evidence type="ECO:0000256" key="8">
    <source>
        <dbReference type="ARBA" id="ARBA00023098"/>
    </source>
</evidence>
<evidence type="ECO:0000256" key="10">
    <source>
        <dbReference type="ARBA" id="ARBA00048109"/>
    </source>
</evidence>
<dbReference type="InterPro" id="IPR009721">
    <property type="entry name" value="O-acyltransferase_WSD1_C"/>
</dbReference>
<comment type="similarity">
    <text evidence="3 11">Belongs to the long-chain O-acyltransferase family.</text>
</comment>
<evidence type="ECO:0000313" key="13">
    <source>
        <dbReference type="EMBL" id="BBY52314.1"/>
    </source>
</evidence>
<keyword evidence="9 11" id="KW-0012">Acyltransferase</keyword>
<dbReference type="PROSITE" id="PS50943">
    <property type="entry name" value="HTH_CROC1"/>
    <property type="match status" value="1"/>
</dbReference>
<geneLocation type="plasmid" evidence="14">
    <name>pjcm18538 dna</name>
</geneLocation>
<feature type="domain" description="HTH cro/C1-type" evidence="12">
    <location>
        <begin position="271"/>
        <end position="294"/>
    </location>
</feature>
<comment type="pathway">
    <text evidence="1 11">Glycerolipid metabolism; triacylglycerol biosynthesis.</text>
</comment>
<keyword evidence="6 11" id="KW-0808">Transferase</keyword>
<keyword evidence="7 11" id="KW-0319">Glycerol metabolism</keyword>
<evidence type="ECO:0000313" key="14">
    <source>
        <dbReference type="Proteomes" id="UP000467428"/>
    </source>
</evidence>